<dbReference type="InterPro" id="IPR021027">
    <property type="entry name" value="Transposase_put_HTH"/>
</dbReference>
<organism evidence="3 4">
    <name type="scientific">Candidatus Caccousia stercoris</name>
    <dbReference type="NCBI Taxonomy" id="2840723"/>
    <lineage>
        <taxon>Bacteria</taxon>
        <taxon>Bacillati</taxon>
        <taxon>Bacillota</taxon>
        <taxon>Clostridia</taxon>
        <taxon>Eubacteriales</taxon>
        <taxon>Oscillospiraceae</taxon>
        <taxon>Oscillospiraceae incertae sedis</taxon>
        <taxon>Candidatus Caccousia</taxon>
    </lineage>
</organism>
<dbReference type="Pfam" id="PF01385">
    <property type="entry name" value="OrfB_IS605"/>
    <property type="match status" value="1"/>
</dbReference>
<feature type="domain" description="Probable transposase IS891/IS1136/IS1341" evidence="1">
    <location>
        <begin position="194"/>
        <end position="277"/>
    </location>
</feature>
<proteinExistence type="predicted"/>
<protein>
    <submittedName>
        <fullName evidence="3">Transposase</fullName>
    </submittedName>
</protein>
<dbReference type="EMBL" id="DVJM01000188">
    <property type="protein sequence ID" value="HIS79477.1"/>
    <property type="molecule type" value="Genomic_DNA"/>
</dbReference>
<reference evidence="3" key="2">
    <citation type="journal article" date="2021" name="PeerJ">
        <title>Extensive microbial diversity within the chicken gut microbiome revealed by metagenomics and culture.</title>
        <authorList>
            <person name="Gilroy R."/>
            <person name="Ravi A."/>
            <person name="Getino M."/>
            <person name="Pursley I."/>
            <person name="Horton D.L."/>
            <person name="Alikhan N.F."/>
            <person name="Baker D."/>
            <person name="Gharbi K."/>
            <person name="Hall N."/>
            <person name="Watson M."/>
            <person name="Adriaenssens E.M."/>
            <person name="Foster-Nyarko E."/>
            <person name="Jarju S."/>
            <person name="Secka A."/>
            <person name="Antonio M."/>
            <person name="Oren A."/>
            <person name="Chaudhuri R.R."/>
            <person name="La Ragione R."/>
            <person name="Hildebrand F."/>
            <person name="Pallen M.J."/>
        </authorList>
    </citation>
    <scope>NUCLEOTIDE SEQUENCE</scope>
    <source>
        <strain evidence="3">6086</strain>
    </source>
</reference>
<evidence type="ECO:0000259" key="1">
    <source>
        <dbReference type="Pfam" id="PF01385"/>
    </source>
</evidence>
<gene>
    <name evidence="3" type="ORF">IAD03_08920</name>
</gene>
<evidence type="ECO:0000313" key="4">
    <source>
        <dbReference type="Proteomes" id="UP000824141"/>
    </source>
</evidence>
<dbReference type="InterPro" id="IPR001959">
    <property type="entry name" value="Transposase"/>
</dbReference>
<reference evidence="3" key="1">
    <citation type="submission" date="2020-10" db="EMBL/GenBank/DDBJ databases">
        <authorList>
            <person name="Gilroy R."/>
        </authorList>
    </citation>
    <scope>NUCLEOTIDE SEQUENCE</scope>
    <source>
        <strain evidence="3">6086</strain>
    </source>
</reference>
<dbReference type="Pfam" id="PF12323">
    <property type="entry name" value="HTH_OrfB_IS605"/>
    <property type="match status" value="1"/>
</dbReference>
<dbReference type="AlphaFoldDB" id="A0A9D1K315"/>
<evidence type="ECO:0000259" key="2">
    <source>
        <dbReference type="Pfam" id="PF12323"/>
    </source>
</evidence>
<name>A0A9D1K315_9FIRM</name>
<sequence length="372" mass="43455">MEKTYRGQKFRLYPTSEQKAEIEKTFGGTRFVWNYFLERTEKALERRGEALSTYECNRILTKMRKEWFLWLDEIGITALQKAIANLFAARRFAKRQQRDPHALFRSKKSPRQDFTTAKSIHVTESYVQIPCIGRVRCRKRPVLPGNPVEVKISKTAAGKYYASVVFVSEQAPRSMPNSVVSGEIGLALSYSGFVVDTAGNQYVRQGAKKENQRLIRKTRTLRRKKPGSIRAQKTWRELVRLRERIYYRNKEFHHKLTKKIADENQVIAIDHPAVANLPDAQEYKRTLQTFSWTDFFVTLRRKAQERGRLFFSVERRIPGLCFCPKCSEAFLMQPPFLPEQRRCLFCGAVYEDSFAAASNALEEARERLRFVR</sequence>
<dbReference type="NCBIfam" id="NF040570">
    <property type="entry name" value="guided_TnpB"/>
    <property type="match status" value="1"/>
</dbReference>
<feature type="domain" description="Transposase putative helix-turn-helix" evidence="2">
    <location>
        <begin position="4"/>
        <end position="48"/>
    </location>
</feature>
<accession>A0A9D1K315</accession>
<evidence type="ECO:0000313" key="3">
    <source>
        <dbReference type="EMBL" id="HIS79477.1"/>
    </source>
</evidence>
<dbReference type="Proteomes" id="UP000824141">
    <property type="component" value="Unassembled WGS sequence"/>
</dbReference>
<comment type="caution">
    <text evidence="3">The sequence shown here is derived from an EMBL/GenBank/DDBJ whole genome shotgun (WGS) entry which is preliminary data.</text>
</comment>